<dbReference type="EMBL" id="JAIUJR010000007">
    <property type="protein sequence ID" value="MCA0133221.1"/>
    <property type="molecule type" value="Genomic_DNA"/>
</dbReference>
<dbReference type="PROSITE" id="PS51352">
    <property type="entry name" value="THIOREDOXIN_2"/>
    <property type="match status" value="1"/>
</dbReference>
<sequence>MKRLIVLSLVLMIIACKEKRKDYATISGKIENFDQSKTITIFQGRNYNKSISLNDDGTFVDTLKIKSGDYNFKHGNKYGQIYLENGFESSFTTDFDAFAESIIYKGDGSDINNFTVKSFLISTEHFQPKLFSMGTKEDLETAVNSYNQAYKDLKQRYPSVDSTHLAIVDENVKRTEQQIINYMNSRLAKRTQFPKGSTSPVFTNYENYNGNNTSLEDLKGKYLYIDIWATWCGPCKVEIPSLKKLEARFKDKNIQFVSISIDDGRGYKGDVRAAYKGWKKMIKDKNLGGVQLLADNGFNSQFMKDYRVNSIPRFIILDPQGKIVNADAPRPSNPELVELLNSLNI</sequence>
<evidence type="ECO:0000313" key="7">
    <source>
        <dbReference type="Proteomes" id="UP001198901"/>
    </source>
</evidence>
<dbReference type="SUPFAM" id="SSF52833">
    <property type="entry name" value="Thioredoxin-like"/>
    <property type="match status" value="1"/>
</dbReference>
<dbReference type="InterPro" id="IPR036249">
    <property type="entry name" value="Thioredoxin-like_sf"/>
</dbReference>
<name>A0ABS7XW34_9FLAO</name>
<dbReference type="Pfam" id="PF08534">
    <property type="entry name" value="Redoxin"/>
    <property type="match status" value="1"/>
</dbReference>
<keyword evidence="4" id="KW-0676">Redox-active center</keyword>
<keyword evidence="7" id="KW-1185">Reference proteome</keyword>
<organism evidence="6 7">
    <name type="scientific">Winogradskyella alexanderae</name>
    <dbReference type="NCBI Taxonomy" id="2877123"/>
    <lineage>
        <taxon>Bacteria</taxon>
        <taxon>Pseudomonadati</taxon>
        <taxon>Bacteroidota</taxon>
        <taxon>Flavobacteriia</taxon>
        <taxon>Flavobacteriales</taxon>
        <taxon>Flavobacteriaceae</taxon>
        <taxon>Winogradskyella</taxon>
    </lineage>
</organism>
<accession>A0ABS7XW34</accession>
<comment type="subcellular location">
    <subcellularLocation>
        <location evidence="1">Cell envelope</location>
    </subcellularLocation>
</comment>
<evidence type="ECO:0000256" key="4">
    <source>
        <dbReference type="ARBA" id="ARBA00023284"/>
    </source>
</evidence>
<evidence type="ECO:0000256" key="2">
    <source>
        <dbReference type="ARBA" id="ARBA00022748"/>
    </source>
</evidence>
<keyword evidence="3" id="KW-1015">Disulfide bond</keyword>
<feature type="domain" description="Thioredoxin" evidence="5">
    <location>
        <begin position="193"/>
        <end position="345"/>
    </location>
</feature>
<keyword evidence="2" id="KW-0201">Cytochrome c-type biogenesis</keyword>
<dbReference type="InterPro" id="IPR013740">
    <property type="entry name" value="Redoxin"/>
</dbReference>
<proteinExistence type="predicted"/>
<dbReference type="Gene3D" id="3.40.30.10">
    <property type="entry name" value="Glutaredoxin"/>
    <property type="match status" value="1"/>
</dbReference>
<reference evidence="7" key="1">
    <citation type="submission" date="2023-07" db="EMBL/GenBank/DDBJ databases">
        <authorList>
            <person name="Yue Y."/>
        </authorList>
    </citation>
    <scope>NUCLEOTIDE SEQUENCE [LARGE SCALE GENOMIC DNA]</scope>
    <source>
        <strain evidence="7">D23</strain>
    </source>
</reference>
<dbReference type="InterPro" id="IPR013766">
    <property type="entry name" value="Thioredoxin_domain"/>
</dbReference>
<evidence type="ECO:0000259" key="5">
    <source>
        <dbReference type="PROSITE" id="PS51352"/>
    </source>
</evidence>
<evidence type="ECO:0000256" key="3">
    <source>
        <dbReference type="ARBA" id="ARBA00023157"/>
    </source>
</evidence>
<dbReference type="RefSeq" id="WP_224529687.1">
    <property type="nucleotide sequence ID" value="NZ_JAIUJR010000007.1"/>
</dbReference>
<dbReference type="InterPro" id="IPR050553">
    <property type="entry name" value="Thioredoxin_ResA/DsbE_sf"/>
</dbReference>
<comment type="caution">
    <text evidence="6">The sequence shown here is derived from an EMBL/GenBank/DDBJ whole genome shotgun (WGS) entry which is preliminary data.</text>
</comment>
<dbReference type="PANTHER" id="PTHR42852:SF6">
    <property type="entry name" value="THIOL:DISULFIDE INTERCHANGE PROTEIN DSBE"/>
    <property type="match status" value="1"/>
</dbReference>
<dbReference type="PROSITE" id="PS51257">
    <property type="entry name" value="PROKAR_LIPOPROTEIN"/>
    <property type="match status" value="1"/>
</dbReference>
<dbReference type="Proteomes" id="UP001198901">
    <property type="component" value="Unassembled WGS sequence"/>
</dbReference>
<evidence type="ECO:0000313" key="6">
    <source>
        <dbReference type="EMBL" id="MCA0133221.1"/>
    </source>
</evidence>
<protein>
    <submittedName>
        <fullName evidence="6">TlpA family protein disulfide reductase</fullName>
    </submittedName>
</protein>
<evidence type="ECO:0000256" key="1">
    <source>
        <dbReference type="ARBA" id="ARBA00004196"/>
    </source>
</evidence>
<gene>
    <name evidence="6" type="ORF">LBU54_11550</name>
</gene>
<dbReference type="PANTHER" id="PTHR42852">
    <property type="entry name" value="THIOL:DISULFIDE INTERCHANGE PROTEIN DSBE"/>
    <property type="match status" value="1"/>
</dbReference>
<dbReference type="CDD" id="cd02966">
    <property type="entry name" value="TlpA_like_family"/>
    <property type="match status" value="1"/>
</dbReference>